<keyword evidence="1" id="KW-0472">Membrane</keyword>
<evidence type="ECO:0000256" key="1">
    <source>
        <dbReference type="SAM" id="Phobius"/>
    </source>
</evidence>
<dbReference type="AlphaFoldDB" id="A0A366K481"/>
<comment type="caution">
    <text evidence="2">The sequence shown here is derived from an EMBL/GenBank/DDBJ whole genome shotgun (WGS) entry which is preliminary data.</text>
</comment>
<evidence type="ECO:0000313" key="2">
    <source>
        <dbReference type="EMBL" id="RBP96484.1"/>
    </source>
</evidence>
<dbReference type="Proteomes" id="UP000252731">
    <property type="component" value="Unassembled WGS sequence"/>
</dbReference>
<keyword evidence="3" id="KW-1185">Reference proteome</keyword>
<gene>
    <name evidence="2" type="ORF">DFO70_101295</name>
</gene>
<name>A0A366K481_CYTFI</name>
<sequence length="359" mass="40256">MADLNQDVKKVLNAAWTKDSVFTEEEKQRVRNRIGTSAVKGRKKDYVPKLLSAAAAVGFIVLIGGIAGIQTDVFNKQNGQEAAIADKEFYPGLADGAMLNNWKLNNFEKDSYGHLSAAFTGKAKVTGTLDFREETVYFLPDHDSLKLLPLMDGQNIKITFNETDQEMLKKVFGITEPIKEESVSLIIGGYRAAEGIVHQAEILEVVMPKEPQLEAVPFQMAVNNTKELVLLEPLNHVYKEFSLRGTDEILRGLSPADVFQLFLFAEETEDYYTQYALFNHDPDIEKPFPALNDYLKAKSESPSIPEEQTLLHRVKNADLEVVIIDESSAYISITEEEGFGFGLSKNNDGIWKVNWMPIQ</sequence>
<organism evidence="2 3">
    <name type="scientific">Cytobacillus firmus</name>
    <name type="common">Bacillus firmus</name>
    <dbReference type="NCBI Taxonomy" id="1399"/>
    <lineage>
        <taxon>Bacteria</taxon>
        <taxon>Bacillati</taxon>
        <taxon>Bacillota</taxon>
        <taxon>Bacilli</taxon>
        <taxon>Bacillales</taxon>
        <taxon>Bacillaceae</taxon>
        <taxon>Cytobacillus</taxon>
    </lineage>
</organism>
<protein>
    <submittedName>
        <fullName evidence="2">Uncharacterized protein</fullName>
    </submittedName>
</protein>
<dbReference type="EMBL" id="QNSF01000001">
    <property type="protein sequence ID" value="RBP96484.1"/>
    <property type="molecule type" value="Genomic_DNA"/>
</dbReference>
<evidence type="ECO:0000313" key="3">
    <source>
        <dbReference type="Proteomes" id="UP000252731"/>
    </source>
</evidence>
<accession>A0A366K481</accession>
<keyword evidence="1" id="KW-0812">Transmembrane</keyword>
<dbReference type="STRING" id="1399.VL14_23315"/>
<dbReference type="OrthoDB" id="2958512at2"/>
<keyword evidence="1" id="KW-1133">Transmembrane helix</keyword>
<feature type="transmembrane region" description="Helical" evidence="1">
    <location>
        <begin position="50"/>
        <end position="69"/>
    </location>
</feature>
<reference evidence="2 3" key="1">
    <citation type="submission" date="2018-06" db="EMBL/GenBank/DDBJ databases">
        <title>Freshwater and sediment microbial communities from various areas in North America, analyzing microbe dynamics in response to fracking.</title>
        <authorList>
            <person name="Lamendella R."/>
        </authorList>
    </citation>
    <scope>NUCLEOTIDE SEQUENCE [LARGE SCALE GENOMIC DNA]</scope>
    <source>
        <strain evidence="2 3">14_TX</strain>
    </source>
</reference>
<dbReference type="RefSeq" id="WP_113881004.1">
    <property type="nucleotide sequence ID" value="NZ_QNSF01000001.1"/>
</dbReference>
<proteinExistence type="predicted"/>